<keyword evidence="3" id="KW-1185">Reference proteome</keyword>
<accession>A0A437PEP9</accession>
<evidence type="ECO:0000256" key="1">
    <source>
        <dbReference type="SAM" id="Phobius"/>
    </source>
</evidence>
<comment type="caution">
    <text evidence="2">The sequence shown here is derived from an EMBL/GenBank/DDBJ whole genome shotgun (WGS) entry which is preliminary data.</text>
</comment>
<organism evidence="2 3">
    <name type="scientific">Methylobacterium oryzihabitans</name>
    <dbReference type="NCBI Taxonomy" id="2499852"/>
    <lineage>
        <taxon>Bacteria</taxon>
        <taxon>Pseudomonadati</taxon>
        <taxon>Pseudomonadota</taxon>
        <taxon>Alphaproteobacteria</taxon>
        <taxon>Hyphomicrobiales</taxon>
        <taxon>Methylobacteriaceae</taxon>
        <taxon>Methylobacterium</taxon>
    </lineage>
</organism>
<evidence type="ECO:0000313" key="2">
    <source>
        <dbReference type="EMBL" id="RVU20574.1"/>
    </source>
</evidence>
<evidence type="ECO:0000313" key="3">
    <source>
        <dbReference type="Proteomes" id="UP000286997"/>
    </source>
</evidence>
<keyword evidence="1" id="KW-0812">Transmembrane</keyword>
<keyword evidence="1" id="KW-1133">Transmembrane helix</keyword>
<gene>
    <name evidence="2" type="ORF">EOE48_04275</name>
</gene>
<feature type="transmembrane region" description="Helical" evidence="1">
    <location>
        <begin position="21"/>
        <end position="44"/>
    </location>
</feature>
<sequence length="207" mass="23355">MKAFATDVRLRKRIRQRATSMPWWSPFVPAVATLVSVIAAGIYATVTIRNNREIARLKATLDLIEKAESSEFYRDLAVAFRNALAPDDPAKKTPLDAILKPKNPYEVDQRTKIVFFLNHYELIATGFERGVLDKSFYASFMRGAVVRDWRAAEPFVIALRSKDPSPHPSPKKIYEKFEALAGGWAREIEAEARVARAPPRNPTGIAR</sequence>
<protein>
    <submittedName>
        <fullName evidence="2">DUF4760 domain-containing protein</fullName>
    </submittedName>
</protein>
<reference evidence="2 3" key="1">
    <citation type="submission" date="2019-01" db="EMBL/GenBank/DDBJ databases">
        <authorList>
            <person name="Chen W.-M."/>
        </authorList>
    </citation>
    <scope>NUCLEOTIDE SEQUENCE [LARGE SCALE GENOMIC DNA]</scope>
    <source>
        <strain evidence="2 3">TER-1</strain>
    </source>
</reference>
<dbReference type="Proteomes" id="UP000286997">
    <property type="component" value="Unassembled WGS sequence"/>
</dbReference>
<dbReference type="EMBL" id="SACP01000003">
    <property type="protein sequence ID" value="RVU20574.1"/>
    <property type="molecule type" value="Genomic_DNA"/>
</dbReference>
<dbReference type="Pfam" id="PF15956">
    <property type="entry name" value="DUF4760"/>
    <property type="match status" value="1"/>
</dbReference>
<keyword evidence="1" id="KW-0472">Membrane</keyword>
<dbReference type="InterPro" id="IPR031876">
    <property type="entry name" value="DUF4760"/>
</dbReference>
<dbReference type="AlphaFoldDB" id="A0A437PEP9"/>
<name>A0A437PEP9_9HYPH</name>
<dbReference type="OrthoDB" id="7595942at2"/>
<proteinExistence type="predicted"/>